<sequence>MQEEQIQTKEEKLLANAQKRQEVASKKAQKKAAEEEDFQRIFTDYNNANERVCMLREQINGPITITGSYDKIQKRLQEMKWIIADLKERLGREMVVFNRCKRIYDNIIYKRNLAAQVVMLKQDTRRLVSNEKKSAKESAIASNKRLDLNKVLLLPEVLVDIIESYLPYEIRTEMIEERYKPFKLISNNLSLLTLRSFLMHICSQPTYFTLLTGKEKSDQIYDRTAWSRWKPDWAKFSERSYILNKLVHTIRVFKVLNPTAAYKFIRMLCILIKHDKKYRNIKPIVRLTTVPT</sequence>
<organism evidence="1">
    <name type="scientific">viral metagenome</name>
    <dbReference type="NCBI Taxonomy" id="1070528"/>
    <lineage>
        <taxon>unclassified sequences</taxon>
        <taxon>metagenomes</taxon>
        <taxon>organismal metagenomes</taxon>
    </lineage>
</organism>
<dbReference type="EMBL" id="MN740773">
    <property type="protein sequence ID" value="QHU10910.1"/>
    <property type="molecule type" value="Genomic_DNA"/>
</dbReference>
<dbReference type="AlphaFoldDB" id="A0A6C0K294"/>
<protein>
    <submittedName>
        <fullName evidence="1">Uncharacterized protein</fullName>
    </submittedName>
</protein>
<evidence type="ECO:0000313" key="1">
    <source>
        <dbReference type="EMBL" id="QHU10910.1"/>
    </source>
</evidence>
<proteinExistence type="predicted"/>
<name>A0A6C0K294_9ZZZZ</name>
<accession>A0A6C0K294</accession>
<reference evidence="1" key="1">
    <citation type="journal article" date="2020" name="Nature">
        <title>Giant virus diversity and host interactions through global metagenomics.</title>
        <authorList>
            <person name="Schulz F."/>
            <person name="Roux S."/>
            <person name="Paez-Espino D."/>
            <person name="Jungbluth S."/>
            <person name="Walsh D.A."/>
            <person name="Denef V.J."/>
            <person name="McMahon K.D."/>
            <person name="Konstantinidis K.T."/>
            <person name="Eloe-Fadrosh E.A."/>
            <person name="Kyrpides N.C."/>
            <person name="Woyke T."/>
        </authorList>
    </citation>
    <scope>NUCLEOTIDE SEQUENCE</scope>
    <source>
        <strain evidence="1">GVMAG-S-1101165-83</strain>
    </source>
</reference>